<feature type="compositionally biased region" description="Low complexity" evidence="5">
    <location>
        <begin position="8"/>
        <end position="37"/>
    </location>
</feature>
<proteinExistence type="predicted"/>
<accession>A0ABD3QRH1</accession>
<dbReference type="InterPro" id="IPR013083">
    <property type="entry name" value="Znf_RING/FYVE/PHD"/>
</dbReference>
<evidence type="ECO:0000256" key="2">
    <source>
        <dbReference type="ARBA" id="ARBA00022771"/>
    </source>
</evidence>
<dbReference type="InterPro" id="IPR053238">
    <property type="entry name" value="RING-H2_zinc_finger"/>
</dbReference>
<feature type="region of interest" description="Disordered" evidence="5">
    <location>
        <begin position="188"/>
        <end position="240"/>
    </location>
</feature>
<feature type="compositionally biased region" description="Basic and acidic residues" evidence="5">
    <location>
        <begin position="116"/>
        <end position="128"/>
    </location>
</feature>
<protein>
    <recommendedName>
        <fullName evidence="6">RING-type domain-containing protein</fullName>
    </recommendedName>
</protein>
<dbReference type="Gene3D" id="3.30.40.10">
    <property type="entry name" value="Zinc/RING finger domain, C3HC4 (zinc finger)"/>
    <property type="match status" value="1"/>
</dbReference>
<feature type="region of interest" description="Disordered" evidence="5">
    <location>
        <begin position="1"/>
        <end position="46"/>
    </location>
</feature>
<dbReference type="Pfam" id="PF13639">
    <property type="entry name" value="zf-RING_2"/>
    <property type="match status" value="1"/>
</dbReference>
<dbReference type="PANTHER" id="PTHR14155:SF627">
    <property type="entry name" value="OS06G0192800 PROTEIN"/>
    <property type="match status" value="1"/>
</dbReference>
<evidence type="ECO:0000256" key="1">
    <source>
        <dbReference type="ARBA" id="ARBA00022723"/>
    </source>
</evidence>
<dbReference type="Proteomes" id="UP001530400">
    <property type="component" value="Unassembled WGS sequence"/>
</dbReference>
<feature type="compositionally biased region" description="Polar residues" evidence="5">
    <location>
        <begin position="131"/>
        <end position="145"/>
    </location>
</feature>
<dbReference type="SUPFAM" id="SSF57850">
    <property type="entry name" value="RING/U-box"/>
    <property type="match status" value="1"/>
</dbReference>
<organism evidence="7 8">
    <name type="scientific">Cyclotella atomus</name>
    <dbReference type="NCBI Taxonomy" id="382360"/>
    <lineage>
        <taxon>Eukaryota</taxon>
        <taxon>Sar</taxon>
        <taxon>Stramenopiles</taxon>
        <taxon>Ochrophyta</taxon>
        <taxon>Bacillariophyta</taxon>
        <taxon>Coscinodiscophyceae</taxon>
        <taxon>Thalassiosirophycidae</taxon>
        <taxon>Stephanodiscales</taxon>
        <taxon>Stephanodiscaceae</taxon>
        <taxon>Cyclotella</taxon>
    </lineage>
</organism>
<reference evidence="7 8" key="1">
    <citation type="submission" date="2024-10" db="EMBL/GenBank/DDBJ databases">
        <title>Updated reference genomes for cyclostephanoid diatoms.</title>
        <authorList>
            <person name="Roberts W.R."/>
            <person name="Alverson A.J."/>
        </authorList>
    </citation>
    <scope>NUCLEOTIDE SEQUENCE [LARGE SCALE GENOMIC DNA]</scope>
    <source>
        <strain evidence="7 8">AJA010-31</strain>
    </source>
</reference>
<dbReference type="PANTHER" id="PTHR14155">
    <property type="entry name" value="RING FINGER DOMAIN-CONTAINING"/>
    <property type="match status" value="1"/>
</dbReference>
<evidence type="ECO:0000313" key="8">
    <source>
        <dbReference type="Proteomes" id="UP001530400"/>
    </source>
</evidence>
<feature type="compositionally biased region" description="Low complexity" evidence="5">
    <location>
        <begin position="188"/>
        <end position="222"/>
    </location>
</feature>
<dbReference type="GO" id="GO:0008270">
    <property type="term" value="F:zinc ion binding"/>
    <property type="evidence" value="ECO:0007669"/>
    <property type="project" value="UniProtKB-KW"/>
</dbReference>
<dbReference type="InterPro" id="IPR001841">
    <property type="entry name" value="Znf_RING"/>
</dbReference>
<dbReference type="EMBL" id="JALLPJ020000156">
    <property type="protein sequence ID" value="KAL3800565.1"/>
    <property type="molecule type" value="Genomic_DNA"/>
</dbReference>
<keyword evidence="2 4" id="KW-0863">Zinc-finger</keyword>
<evidence type="ECO:0000256" key="3">
    <source>
        <dbReference type="ARBA" id="ARBA00022833"/>
    </source>
</evidence>
<keyword evidence="3" id="KW-0862">Zinc</keyword>
<sequence length="691" mass="77655">MSESDQVSGSSPNNETSNNSSSTNSANGSTNSRAARSNTDRTLPSLLVGAQPKKALEERRALLTLFQTHYEEWDTNQSILNGVNGGKHYPLEKTFYVDPDLRDEALKDVMRLYNEEDRKTSKESDDVKIGSMSNSGASPNNDEQSSAALTLEQLANVLFTPGMRYRGHIFIPGLKIPQADSTVTAISSNSNQNESSANGRVAVATATATATATTTTTTTTTSPSPPNQLPNPLDPPQPQQDGTYELIILQRDKDALGNSYILAHHKAYDDEQCVHIQWHISNDANLLVEYEDGETVCNGTWNSNMHRFEGNVCQRLQANDGAFHTRSEVTQVFTLHPCTHAFPLGRHSSETEHVIVHKQDFWDQPYTGKESQELADAREAIKGDDGGSFDADITSVHTRALVRHRNRTYLSLMKALHSLDDFFESLSIGRLELLQMQKLLTIFKDENRHPFGHDEIMGMLMKLRRVKWLDFVTAVSLFSEQTSAEMRRRAALLEAEKFETTEQRTILIAKWKEAKMDLAGAHNIWSRCERLSKNICSLAFSYDLTLIRDAGMYPLQVMRHRLISNYECFESAYKMAETRIASCDVTRYEITPNILRLGLEGSGEENMMCPICLHSLLKVEQTCNGEDEDRNDAEESIIYKLPCSHCFHSQCVKQWLHNHSSCPVCRADLTKAAEPDRKITTLFDEDDVDEA</sequence>
<comment type="caution">
    <text evidence="7">The sequence shown here is derived from an EMBL/GenBank/DDBJ whole genome shotgun (WGS) entry which is preliminary data.</text>
</comment>
<evidence type="ECO:0000313" key="7">
    <source>
        <dbReference type="EMBL" id="KAL3800565.1"/>
    </source>
</evidence>
<name>A0ABD3QRH1_9STRA</name>
<dbReference type="PROSITE" id="PS50089">
    <property type="entry name" value="ZF_RING_2"/>
    <property type="match status" value="1"/>
</dbReference>
<keyword evidence="1" id="KW-0479">Metal-binding</keyword>
<gene>
    <name evidence="7" type="ORF">ACHAWO_009809</name>
</gene>
<feature type="domain" description="RING-type" evidence="6">
    <location>
        <begin position="609"/>
        <end position="666"/>
    </location>
</feature>
<feature type="compositionally biased region" description="Pro residues" evidence="5">
    <location>
        <begin position="223"/>
        <end position="238"/>
    </location>
</feature>
<feature type="region of interest" description="Disordered" evidence="5">
    <location>
        <begin position="116"/>
        <end position="145"/>
    </location>
</feature>
<evidence type="ECO:0000256" key="5">
    <source>
        <dbReference type="SAM" id="MobiDB-lite"/>
    </source>
</evidence>
<evidence type="ECO:0000259" key="6">
    <source>
        <dbReference type="PROSITE" id="PS50089"/>
    </source>
</evidence>
<evidence type="ECO:0000256" key="4">
    <source>
        <dbReference type="PROSITE-ProRule" id="PRU00175"/>
    </source>
</evidence>
<keyword evidence="8" id="KW-1185">Reference proteome</keyword>
<dbReference type="AlphaFoldDB" id="A0ABD3QRH1"/>
<dbReference type="SMART" id="SM00184">
    <property type="entry name" value="RING"/>
    <property type="match status" value="1"/>
</dbReference>